<dbReference type="InterPro" id="IPR018392">
    <property type="entry name" value="LysM"/>
</dbReference>
<dbReference type="PROSITE" id="PS51782">
    <property type="entry name" value="LYSM"/>
    <property type="match status" value="2"/>
</dbReference>
<dbReference type="EMBL" id="HBFX01038735">
    <property type="protein sequence ID" value="CAD8972317.1"/>
    <property type="molecule type" value="Transcribed_RNA"/>
</dbReference>
<accession>A0A6T8JPM9</accession>
<protein>
    <recommendedName>
        <fullName evidence="2">LysM domain-containing protein</fullName>
    </recommendedName>
</protein>
<dbReference type="SUPFAM" id="SSF54106">
    <property type="entry name" value="LysM domain"/>
    <property type="match status" value="2"/>
</dbReference>
<dbReference type="SMART" id="SM00257">
    <property type="entry name" value="LysM"/>
    <property type="match status" value="2"/>
</dbReference>
<organism evidence="3">
    <name type="scientific">Hemiselmis andersenii</name>
    <name type="common">Cryptophyte alga</name>
    <dbReference type="NCBI Taxonomy" id="464988"/>
    <lineage>
        <taxon>Eukaryota</taxon>
        <taxon>Cryptophyceae</taxon>
        <taxon>Cryptomonadales</taxon>
        <taxon>Hemiselmidaceae</taxon>
        <taxon>Hemiselmis</taxon>
    </lineage>
</organism>
<dbReference type="AlphaFoldDB" id="A0A6T8JPM9"/>
<reference evidence="3" key="1">
    <citation type="submission" date="2021-01" db="EMBL/GenBank/DDBJ databases">
        <authorList>
            <person name="Corre E."/>
            <person name="Pelletier E."/>
            <person name="Niang G."/>
            <person name="Scheremetjew M."/>
            <person name="Finn R."/>
            <person name="Kale V."/>
            <person name="Holt S."/>
            <person name="Cochrane G."/>
            <person name="Meng A."/>
            <person name="Brown T."/>
            <person name="Cohen L."/>
        </authorList>
    </citation>
    <scope>NUCLEOTIDE SEQUENCE</scope>
    <source>
        <strain evidence="3">CCMP441</strain>
        <strain evidence="4">CCMP644</strain>
    </source>
</reference>
<keyword evidence="1" id="KW-0732">Signal</keyword>
<sequence length="568" mass="62118">MAGVLARSRVLALVLVVVLAAVPLSNGQDNLIFQGGAAKYYDSFNERLSQTDFPGTDYCTGRKLEGFGREKCVVNRGCCYTPPVNEFQPDTEKCLPCQDIRGTWQGVLGNCIWKEMQTVVTYDTALQENGPSFTTNRCVPSNVDPTVIVFSEGTGRMAAGVSPSSPANNGGQFQFEFVFNANGTQGNVDLFIVTFLGTRTLYGKYEVEQSELGSNLFAAFGTGRSPSARPQRTSAVVETEASYVFFEGFRIQDYVAPARTLTANRLPAGSCRHVVASGDDMDSIARRYVLNWQEIYAFNAHVYDPENLKPGDVVNVGRHHVVRGPCVNFFRRQVGFLSTDLITDYSCTCTSVTNCLTAEGAQQGETLYGIATRYGTSWQRIVDMNPQLQACDSSACSILPGDSLCVVPYLRNVMCEAEYRRYPVVDSNGNSPGYLDTFFSCNPKWANSLTIDKCCQIPRCKCCVSDGYAGFGTSYQDWWDAPTANTCDVTARPHMQCIQNPIQVMSNGAQQYTALCDDDCQLLCDSNDPTVLDPTCPTSVGTVVYSGKCVQKAMLSGQLKKVCSTDAV</sequence>
<feature type="domain" description="LysM" evidence="2">
    <location>
        <begin position="271"/>
        <end position="316"/>
    </location>
</feature>
<proteinExistence type="predicted"/>
<gene>
    <name evidence="4" type="ORF">HAND00432_LOCUS23318</name>
    <name evidence="3" type="ORF">HAND1043_LOCUS8122</name>
</gene>
<evidence type="ECO:0000256" key="1">
    <source>
        <dbReference type="SAM" id="SignalP"/>
    </source>
</evidence>
<feature type="signal peptide" evidence="1">
    <location>
        <begin position="1"/>
        <end position="27"/>
    </location>
</feature>
<name>A0A6T8JPM9_HEMAN</name>
<dbReference type="EMBL" id="HBFK01013531">
    <property type="protein sequence ID" value="CAD8741630.1"/>
    <property type="molecule type" value="Transcribed_RNA"/>
</dbReference>
<evidence type="ECO:0000313" key="3">
    <source>
        <dbReference type="EMBL" id="CAD8741630.1"/>
    </source>
</evidence>
<dbReference type="Gene3D" id="3.10.350.10">
    <property type="entry name" value="LysM domain"/>
    <property type="match status" value="2"/>
</dbReference>
<dbReference type="InterPro" id="IPR036779">
    <property type="entry name" value="LysM_dom_sf"/>
</dbReference>
<evidence type="ECO:0000259" key="2">
    <source>
        <dbReference type="PROSITE" id="PS51782"/>
    </source>
</evidence>
<evidence type="ECO:0000313" key="4">
    <source>
        <dbReference type="EMBL" id="CAD8972317.1"/>
    </source>
</evidence>
<dbReference type="Pfam" id="PF01476">
    <property type="entry name" value="LysM"/>
    <property type="match status" value="2"/>
</dbReference>
<dbReference type="CDD" id="cd00118">
    <property type="entry name" value="LysM"/>
    <property type="match status" value="2"/>
</dbReference>
<feature type="chain" id="PRO_5036393705" description="LysM domain-containing protein" evidence="1">
    <location>
        <begin position="28"/>
        <end position="568"/>
    </location>
</feature>
<feature type="domain" description="LysM" evidence="2">
    <location>
        <begin position="357"/>
        <end position="406"/>
    </location>
</feature>